<dbReference type="Gene3D" id="3.40.50.720">
    <property type="entry name" value="NAD(P)-binding Rossmann-like Domain"/>
    <property type="match status" value="2"/>
</dbReference>
<dbReference type="InterPro" id="IPR050223">
    <property type="entry name" value="D-isomer_2-hydroxyacid_DH"/>
</dbReference>
<dbReference type="Proteomes" id="UP001301769">
    <property type="component" value="Unassembled WGS sequence"/>
</dbReference>
<feature type="domain" description="D-isomer specific 2-hydroxyacid dehydrogenase catalytic" evidence="5">
    <location>
        <begin position="65"/>
        <end position="334"/>
    </location>
</feature>
<comment type="caution">
    <text evidence="7">The sequence shown here is derived from an EMBL/GenBank/DDBJ whole genome shotgun (WGS) entry which is preliminary data.</text>
</comment>
<dbReference type="EMBL" id="MU858081">
    <property type="protein sequence ID" value="KAK4215292.1"/>
    <property type="molecule type" value="Genomic_DNA"/>
</dbReference>
<evidence type="ECO:0000256" key="1">
    <source>
        <dbReference type="ARBA" id="ARBA00005854"/>
    </source>
</evidence>
<evidence type="ECO:0000256" key="4">
    <source>
        <dbReference type="RuleBase" id="RU003719"/>
    </source>
</evidence>
<dbReference type="FunFam" id="3.40.50.720:FF:000203">
    <property type="entry name" value="D-3-phosphoglycerate dehydrogenase (SerA)"/>
    <property type="match status" value="1"/>
</dbReference>
<dbReference type="AlphaFoldDB" id="A0AAN6YFP5"/>
<dbReference type="PANTHER" id="PTHR10996">
    <property type="entry name" value="2-HYDROXYACID DEHYDROGENASE-RELATED"/>
    <property type="match status" value="1"/>
</dbReference>
<evidence type="ECO:0000313" key="8">
    <source>
        <dbReference type="Proteomes" id="UP001301769"/>
    </source>
</evidence>
<name>A0AAN6YFP5_9PEZI</name>
<reference evidence="7" key="2">
    <citation type="submission" date="2023-05" db="EMBL/GenBank/DDBJ databases">
        <authorList>
            <consortium name="Lawrence Berkeley National Laboratory"/>
            <person name="Steindorff A."/>
            <person name="Hensen N."/>
            <person name="Bonometti L."/>
            <person name="Westerberg I."/>
            <person name="Brannstrom I.O."/>
            <person name="Guillou S."/>
            <person name="Cros-Aarteil S."/>
            <person name="Calhoun S."/>
            <person name="Haridas S."/>
            <person name="Kuo A."/>
            <person name="Mondo S."/>
            <person name="Pangilinan J."/>
            <person name="Riley R."/>
            <person name="Labutti K."/>
            <person name="Andreopoulos B."/>
            <person name="Lipzen A."/>
            <person name="Chen C."/>
            <person name="Yanf M."/>
            <person name="Daum C."/>
            <person name="Ng V."/>
            <person name="Clum A."/>
            <person name="Ohm R."/>
            <person name="Martin F."/>
            <person name="Silar P."/>
            <person name="Natvig D."/>
            <person name="Lalanne C."/>
            <person name="Gautier V."/>
            <person name="Ament-Velasquez S.L."/>
            <person name="Kruys A."/>
            <person name="Hutchinson M.I."/>
            <person name="Powell A.J."/>
            <person name="Barry K."/>
            <person name="Miller A.N."/>
            <person name="Grigoriev I.V."/>
            <person name="Debuchy R."/>
            <person name="Gladieux P."/>
            <person name="Thoren M.H."/>
            <person name="Johannesson H."/>
        </authorList>
    </citation>
    <scope>NUCLEOTIDE SEQUENCE</scope>
    <source>
        <strain evidence="7">PSN293</strain>
    </source>
</reference>
<evidence type="ECO:0000256" key="3">
    <source>
        <dbReference type="ARBA" id="ARBA00023027"/>
    </source>
</evidence>
<dbReference type="Pfam" id="PF02826">
    <property type="entry name" value="2-Hacid_dh_C"/>
    <property type="match status" value="1"/>
</dbReference>
<organism evidence="7 8">
    <name type="scientific">Rhypophila decipiens</name>
    <dbReference type="NCBI Taxonomy" id="261697"/>
    <lineage>
        <taxon>Eukaryota</taxon>
        <taxon>Fungi</taxon>
        <taxon>Dikarya</taxon>
        <taxon>Ascomycota</taxon>
        <taxon>Pezizomycotina</taxon>
        <taxon>Sordariomycetes</taxon>
        <taxon>Sordariomycetidae</taxon>
        <taxon>Sordariales</taxon>
        <taxon>Naviculisporaceae</taxon>
        <taxon>Rhypophila</taxon>
    </lineage>
</organism>
<dbReference type="GO" id="GO:0051287">
    <property type="term" value="F:NAD binding"/>
    <property type="evidence" value="ECO:0007669"/>
    <property type="project" value="InterPro"/>
</dbReference>
<evidence type="ECO:0000256" key="2">
    <source>
        <dbReference type="ARBA" id="ARBA00023002"/>
    </source>
</evidence>
<keyword evidence="2 4" id="KW-0560">Oxidoreductase</keyword>
<evidence type="ECO:0000259" key="6">
    <source>
        <dbReference type="Pfam" id="PF02826"/>
    </source>
</evidence>
<dbReference type="InterPro" id="IPR029752">
    <property type="entry name" value="D-isomer_DH_CS1"/>
</dbReference>
<proteinExistence type="inferred from homology"/>
<dbReference type="InterPro" id="IPR029753">
    <property type="entry name" value="D-isomer_DH_CS"/>
</dbReference>
<dbReference type="PROSITE" id="PS00670">
    <property type="entry name" value="D_2_HYDROXYACID_DH_2"/>
    <property type="match status" value="1"/>
</dbReference>
<accession>A0AAN6YFP5</accession>
<dbReference type="GO" id="GO:0030267">
    <property type="term" value="F:glyoxylate reductase (NADPH) activity"/>
    <property type="evidence" value="ECO:0007669"/>
    <property type="project" value="TreeGrafter"/>
</dbReference>
<keyword evidence="3" id="KW-0520">NAD</keyword>
<dbReference type="InterPro" id="IPR006140">
    <property type="entry name" value="D-isomer_DH_NAD-bd"/>
</dbReference>
<dbReference type="InterPro" id="IPR006139">
    <property type="entry name" value="D-isomer_2_OHA_DH_cat_dom"/>
</dbReference>
<dbReference type="PROSITE" id="PS00065">
    <property type="entry name" value="D_2_HYDROXYACID_DH_1"/>
    <property type="match status" value="1"/>
</dbReference>
<dbReference type="InterPro" id="IPR036291">
    <property type="entry name" value="NAD(P)-bd_dom_sf"/>
</dbReference>
<keyword evidence="8" id="KW-1185">Reference proteome</keyword>
<dbReference type="SUPFAM" id="SSF51735">
    <property type="entry name" value="NAD(P)-binding Rossmann-fold domains"/>
    <property type="match status" value="1"/>
</dbReference>
<dbReference type="Pfam" id="PF00389">
    <property type="entry name" value="2-Hacid_dh"/>
    <property type="match status" value="1"/>
</dbReference>
<reference evidence="7" key="1">
    <citation type="journal article" date="2023" name="Mol. Phylogenet. Evol.">
        <title>Genome-scale phylogeny and comparative genomics of the fungal order Sordariales.</title>
        <authorList>
            <person name="Hensen N."/>
            <person name="Bonometti L."/>
            <person name="Westerberg I."/>
            <person name="Brannstrom I.O."/>
            <person name="Guillou S."/>
            <person name="Cros-Aarteil S."/>
            <person name="Calhoun S."/>
            <person name="Haridas S."/>
            <person name="Kuo A."/>
            <person name="Mondo S."/>
            <person name="Pangilinan J."/>
            <person name="Riley R."/>
            <person name="LaButti K."/>
            <person name="Andreopoulos B."/>
            <person name="Lipzen A."/>
            <person name="Chen C."/>
            <person name="Yan M."/>
            <person name="Daum C."/>
            <person name="Ng V."/>
            <person name="Clum A."/>
            <person name="Steindorff A."/>
            <person name="Ohm R.A."/>
            <person name="Martin F."/>
            <person name="Silar P."/>
            <person name="Natvig D.O."/>
            <person name="Lalanne C."/>
            <person name="Gautier V."/>
            <person name="Ament-Velasquez S.L."/>
            <person name="Kruys A."/>
            <person name="Hutchinson M.I."/>
            <person name="Powell A.J."/>
            <person name="Barry K."/>
            <person name="Miller A.N."/>
            <person name="Grigoriev I.V."/>
            <person name="Debuchy R."/>
            <person name="Gladieux P."/>
            <person name="Hiltunen Thoren M."/>
            <person name="Johannesson H."/>
        </authorList>
    </citation>
    <scope>NUCLEOTIDE SEQUENCE</scope>
    <source>
        <strain evidence="7">PSN293</strain>
    </source>
</reference>
<gene>
    <name evidence="7" type="ORF">QBC37DRAFT_312490</name>
</gene>
<dbReference type="CDD" id="cd12168">
    <property type="entry name" value="Mand_dh_like"/>
    <property type="match status" value="1"/>
</dbReference>
<sequence length="347" mass="37553">MPPSNSNKPRVLLLGAIEHAHSSWASIGDIADIVRPRSTEREEFLNEAASGSFSDCIVAYRTFESVSITGKIDDEVLSALSPSLRYICHNGAGYDQVDIQACTARGVLVSNTPTAVDEATADMGIFLLVGALRNLAVGMANLRAGEWRGNSPPAPGHDPEGKILGILGMGGIGRNMARKASLAFGMKILYHNRKRLDESVEAEIGAEFVDFDTLLRESDVLSLNLPLNENTRHIISGNEFAKMKKGVTIINTARGGVMDEAALVDALHTGQVNSAGLDVYENEPAIHPGLLENPRVMLVPHMGTWTIETSMKMEEWAISNVRSALETGTLRTIVPEQRTIEGQAVRR</sequence>
<comment type="similarity">
    <text evidence="1 4">Belongs to the D-isomer specific 2-hydroxyacid dehydrogenase family.</text>
</comment>
<dbReference type="SUPFAM" id="SSF52283">
    <property type="entry name" value="Formate/glycerate dehydrogenase catalytic domain-like"/>
    <property type="match status" value="1"/>
</dbReference>
<dbReference type="GO" id="GO:0005829">
    <property type="term" value="C:cytosol"/>
    <property type="evidence" value="ECO:0007669"/>
    <property type="project" value="TreeGrafter"/>
</dbReference>
<protein>
    <submittedName>
        <fullName evidence="7">D-isomer specific 2-hydroxyacid dehydrogenase</fullName>
    </submittedName>
</protein>
<evidence type="ECO:0000259" key="5">
    <source>
        <dbReference type="Pfam" id="PF00389"/>
    </source>
</evidence>
<feature type="domain" description="D-isomer specific 2-hydroxyacid dehydrogenase NAD-binding" evidence="6">
    <location>
        <begin position="126"/>
        <end position="303"/>
    </location>
</feature>
<dbReference type="PANTHER" id="PTHR10996:SF269">
    <property type="entry name" value="HYPOTHETICAL D-ISOMER SPECIFIC 2-HYDROXYACID DEHYDROGENASE (EUROFUNG)"/>
    <property type="match status" value="1"/>
</dbReference>
<dbReference type="GO" id="GO:0016618">
    <property type="term" value="F:hydroxypyruvate reductase [NAD(P)H] activity"/>
    <property type="evidence" value="ECO:0007669"/>
    <property type="project" value="TreeGrafter"/>
</dbReference>
<evidence type="ECO:0000313" key="7">
    <source>
        <dbReference type="EMBL" id="KAK4215292.1"/>
    </source>
</evidence>